<dbReference type="InterPro" id="IPR050221">
    <property type="entry name" value="26S_Proteasome_ATPase"/>
</dbReference>
<evidence type="ECO:0000259" key="5">
    <source>
        <dbReference type="SMART" id="SM00382"/>
    </source>
</evidence>
<evidence type="ECO:0000256" key="3">
    <source>
        <dbReference type="ARBA" id="ARBA00022840"/>
    </source>
</evidence>
<dbReference type="PROSITE" id="PS00674">
    <property type="entry name" value="AAA"/>
    <property type="match status" value="1"/>
</dbReference>
<dbReference type="InterPro" id="IPR003593">
    <property type="entry name" value="AAA+_ATPase"/>
</dbReference>
<dbReference type="Pfam" id="PF00004">
    <property type="entry name" value="AAA"/>
    <property type="match status" value="1"/>
</dbReference>
<dbReference type="Proteomes" id="UP001597338">
    <property type="component" value="Unassembled WGS sequence"/>
</dbReference>
<comment type="similarity">
    <text evidence="1 4">Belongs to the AAA ATPase family.</text>
</comment>
<dbReference type="PANTHER" id="PTHR23073">
    <property type="entry name" value="26S PROTEASOME REGULATORY SUBUNIT"/>
    <property type="match status" value="1"/>
</dbReference>
<dbReference type="InterPro" id="IPR003959">
    <property type="entry name" value="ATPase_AAA_core"/>
</dbReference>
<dbReference type="SMART" id="SM00382">
    <property type="entry name" value="AAA"/>
    <property type="match status" value="1"/>
</dbReference>
<dbReference type="RefSeq" id="WP_377199364.1">
    <property type="nucleotide sequence ID" value="NZ_JBHUHF010000001.1"/>
</dbReference>
<keyword evidence="3 4" id="KW-0067">ATP-binding</keyword>
<dbReference type="SUPFAM" id="SSF52540">
    <property type="entry name" value="P-loop containing nucleoside triphosphate hydrolases"/>
    <property type="match status" value="1"/>
</dbReference>
<reference evidence="7" key="1">
    <citation type="journal article" date="2019" name="Int. J. Syst. Evol. Microbiol.">
        <title>The Global Catalogue of Microorganisms (GCM) 10K type strain sequencing project: providing services to taxonomists for standard genome sequencing and annotation.</title>
        <authorList>
            <consortium name="The Broad Institute Genomics Platform"/>
            <consortium name="The Broad Institute Genome Sequencing Center for Infectious Disease"/>
            <person name="Wu L."/>
            <person name="Ma J."/>
        </authorList>
    </citation>
    <scope>NUCLEOTIDE SEQUENCE [LARGE SCALE GENOMIC DNA]</scope>
    <source>
        <strain evidence="7">CCM 7043</strain>
    </source>
</reference>
<dbReference type="CDD" id="cd19481">
    <property type="entry name" value="RecA-like_protease"/>
    <property type="match status" value="1"/>
</dbReference>
<evidence type="ECO:0000256" key="4">
    <source>
        <dbReference type="RuleBase" id="RU003651"/>
    </source>
</evidence>
<comment type="caution">
    <text evidence="6">The sequence shown here is derived from an EMBL/GenBank/DDBJ whole genome shotgun (WGS) entry which is preliminary data.</text>
</comment>
<evidence type="ECO:0000313" key="7">
    <source>
        <dbReference type="Proteomes" id="UP001597338"/>
    </source>
</evidence>
<protein>
    <submittedName>
        <fullName evidence="6">AAA family ATPase</fullName>
    </submittedName>
</protein>
<dbReference type="Gene3D" id="3.40.50.300">
    <property type="entry name" value="P-loop containing nucleotide triphosphate hydrolases"/>
    <property type="match status" value="1"/>
</dbReference>
<dbReference type="EMBL" id="JBHUHF010000001">
    <property type="protein sequence ID" value="MFD2027633.1"/>
    <property type="molecule type" value="Genomic_DNA"/>
</dbReference>
<keyword evidence="2 4" id="KW-0547">Nucleotide-binding</keyword>
<proteinExistence type="inferred from homology"/>
<evidence type="ECO:0000256" key="2">
    <source>
        <dbReference type="ARBA" id="ARBA00022741"/>
    </source>
</evidence>
<accession>A0ABW4VC87</accession>
<evidence type="ECO:0000313" key="6">
    <source>
        <dbReference type="EMBL" id="MFD2027633.1"/>
    </source>
</evidence>
<dbReference type="InterPro" id="IPR027417">
    <property type="entry name" value="P-loop_NTPase"/>
</dbReference>
<name>A0ABW4VC87_9MICO</name>
<sequence length="383" mass="42742">MEHLSEVLKILEGALRHDPSGAREYALLLADKLEDERRARQAEALRRTIARMPGLAVQSTEAAAALPRDDESDTPTVDIEQPLENNRPLALPRFVRQQLDEFVQTVEKRDLWVEHGIDTPARLLLVGLPGTGKTQTAREVARNLGLPIVMTRSDVLVSSFLGQTSKNIRRVFEYASSRPCVLFLDELDAIAKRRDDSQEVGELQRVVIALLQNLDALPESTVVLAATNHPELLDRAIGRRFAFHIDIPLPAAAQRAQIWADRLGSHAPPPEDIDILASVSEGMSGAVIEAAALDARRQGVILGHDVAPLTLILRRLARMLWYEDHQVFESPEAEMIALRRWLPKVFTYRELSEQFDVTTRQVGNAVRSRTEARADSLGAHETQ</sequence>
<dbReference type="InterPro" id="IPR003960">
    <property type="entry name" value="ATPase_AAA_CS"/>
</dbReference>
<evidence type="ECO:0000256" key="1">
    <source>
        <dbReference type="ARBA" id="ARBA00006914"/>
    </source>
</evidence>
<keyword evidence="7" id="KW-1185">Reference proteome</keyword>
<gene>
    <name evidence="6" type="ORF">ACFSL2_19180</name>
</gene>
<organism evidence="6 7">
    <name type="scientific">Promicromonospora aerolata</name>
    <dbReference type="NCBI Taxonomy" id="195749"/>
    <lineage>
        <taxon>Bacteria</taxon>
        <taxon>Bacillati</taxon>
        <taxon>Actinomycetota</taxon>
        <taxon>Actinomycetes</taxon>
        <taxon>Micrococcales</taxon>
        <taxon>Promicromonosporaceae</taxon>
        <taxon>Promicromonospora</taxon>
    </lineage>
</organism>
<feature type="domain" description="AAA+ ATPase" evidence="5">
    <location>
        <begin position="119"/>
        <end position="251"/>
    </location>
</feature>